<dbReference type="Pfam" id="PF12833">
    <property type="entry name" value="HTH_18"/>
    <property type="match status" value="1"/>
</dbReference>
<dbReference type="EMBL" id="AAQH01000003">
    <property type="protein sequence ID" value="EAT13069.1"/>
    <property type="molecule type" value="Genomic_DNA"/>
</dbReference>
<dbReference type="GO" id="GO:0043565">
    <property type="term" value="F:sequence-specific DNA binding"/>
    <property type="evidence" value="ECO:0007669"/>
    <property type="project" value="InterPro"/>
</dbReference>
<evidence type="ECO:0000256" key="2">
    <source>
        <dbReference type="ARBA" id="ARBA00023125"/>
    </source>
</evidence>
<dbReference type="Proteomes" id="UP000004263">
    <property type="component" value="Unassembled WGS sequence"/>
</dbReference>
<protein>
    <submittedName>
        <fullName evidence="5">Transcriptional regulator, AraC family protein</fullName>
    </submittedName>
</protein>
<proteinExistence type="predicted"/>
<dbReference type="SUPFAM" id="SSF52317">
    <property type="entry name" value="Class I glutamine amidotransferase-like"/>
    <property type="match status" value="1"/>
</dbReference>
<dbReference type="PANTHER" id="PTHR43280:SF2">
    <property type="entry name" value="HTH-TYPE TRANSCRIPTIONAL REGULATOR EXSA"/>
    <property type="match status" value="1"/>
</dbReference>
<dbReference type="PANTHER" id="PTHR43280">
    <property type="entry name" value="ARAC-FAMILY TRANSCRIPTIONAL REGULATOR"/>
    <property type="match status" value="1"/>
</dbReference>
<dbReference type="InterPro" id="IPR009057">
    <property type="entry name" value="Homeodomain-like_sf"/>
</dbReference>
<dbReference type="Gene3D" id="3.40.50.880">
    <property type="match status" value="1"/>
</dbReference>
<dbReference type="HOGENOM" id="CLU_000445_59_0_6"/>
<evidence type="ECO:0000256" key="1">
    <source>
        <dbReference type="ARBA" id="ARBA00023015"/>
    </source>
</evidence>
<keyword evidence="1" id="KW-0805">Transcription regulation</keyword>
<evidence type="ECO:0000313" key="5">
    <source>
        <dbReference type="EMBL" id="EAT13069.1"/>
    </source>
</evidence>
<dbReference type="SMART" id="SM00342">
    <property type="entry name" value="HTH_ARAC"/>
    <property type="match status" value="1"/>
</dbReference>
<accession>Q1N3Z6</accession>
<dbReference type="InterPro" id="IPR029062">
    <property type="entry name" value="Class_I_gatase-like"/>
</dbReference>
<keyword evidence="3" id="KW-0804">Transcription</keyword>
<dbReference type="GO" id="GO:0003700">
    <property type="term" value="F:DNA-binding transcription factor activity"/>
    <property type="evidence" value="ECO:0007669"/>
    <property type="project" value="InterPro"/>
</dbReference>
<dbReference type="InterPro" id="IPR020449">
    <property type="entry name" value="Tscrpt_reg_AraC-type_HTH"/>
</dbReference>
<dbReference type="RefSeq" id="WP_007018140.1">
    <property type="nucleotide sequence ID" value="NZ_CH724115.1"/>
</dbReference>
<keyword evidence="2" id="KW-0238">DNA-binding</keyword>
<dbReference type="PROSITE" id="PS01124">
    <property type="entry name" value="HTH_ARAC_FAMILY_2"/>
    <property type="match status" value="1"/>
</dbReference>
<dbReference type="STRING" id="207949.RED65_15272"/>
<comment type="caution">
    <text evidence="5">The sequence shown here is derived from an EMBL/GenBank/DDBJ whole genome shotgun (WGS) entry which is preliminary data.</text>
</comment>
<evidence type="ECO:0000313" key="6">
    <source>
        <dbReference type="Proteomes" id="UP000004263"/>
    </source>
</evidence>
<evidence type="ECO:0000259" key="4">
    <source>
        <dbReference type="PROSITE" id="PS01124"/>
    </source>
</evidence>
<dbReference type="PRINTS" id="PR00032">
    <property type="entry name" value="HTHARAC"/>
</dbReference>
<dbReference type="AlphaFoldDB" id="Q1N3Z6"/>
<reference evidence="5 6" key="1">
    <citation type="submission" date="2006-03" db="EMBL/GenBank/DDBJ databases">
        <authorList>
            <person name="Pinhassi J."/>
            <person name="Pedros-Alio C."/>
            <person name="Ferriera S."/>
            <person name="Johnson J."/>
            <person name="Kravitz S."/>
            <person name="Halpern A."/>
            <person name="Remington K."/>
            <person name="Beeson K."/>
            <person name="Tran B."/>
            <person name="Rogers Y.-H."/>
            <person name="Friedman R."/>
            <person name="Venter J.C."/>
        </authorList>
    </citation>
    <scope>NUCLEOTIDE SEQUENCE [LARGE SCALE GENOMIC DNA]</scope>
    <source>
        <strain evidence="5 6">RED65</strain>
    </source>
</reference>
<evidence type="ECO:0000256" key="3">
    <source>
        <dbReference type="ARBA" id="ARBA00023163"/>
    </source>
</evidence>
<gene>
    <name evidence="5" type="ORF">RED65_15272</name>
</gene>
<dbReference type="SUPFAM" id="SSF46689">
    <property type="entry name" value="Homeodomain-like"/>
    <property type="match status" value="2"/>
</dbReference>
<dbReference type="Gene3D" id="1.10.10.60">
    <property type="entry name" value="Homeodomain-like"/>
    <property type="match status" value="2"/>
</dbReference>
<dbReference type="InterPro" id="IPR002818">
    <property type="entry name" value="DJ-1/PfpI"/>
</dbReference>
<dbReference type="OrthoDB" id="6057514at2"/>
<dbReference type="Pfam" id="PF01965">
    <property type="entry name" value="DJ-1_PfpI"/>
    <property type="match status" value="1"/>
</dbReference>
<feature type="domain" description="HTH araC/xylS-type" evidence="4">
    <location>
        <begin position="228"/>
        <end position="326"/>
    </location>
</feature>
<sequence>MSETGLNKRPIEIAFLIPDQFWSSTITSFAEVFHGMQLNAKLFQNNEFKGINSTFLRCTDEPVNGFSGLNVGTERFDAYPGTHFDVIIVPSVWDLSVKKLELVHDALLWLRQQHDAGCRVIGLVTGVFFLAEAGILDGKQASVHWASKNTFKQRFPKVQISDKSDITQSGHIITTSTTPAIFDVILLIIQHFLGDRSADMASLYFTFRDRDEPVPFFIEPDTKDTVVEAAREYIRMNYTRPIKLQELAQQLNVTQRTLTRRFNAALGETPIAYLLSYRLKIAKNLLKSTDYQVQQIAEQTGHASATVFCRNFKSMFGCSPKEYRKDMNQP</sequence>
<dbReference type="InterPro" id="IPR018060">
    <property type="entry name" value="HTH_AraC"/>
</dbReference>
<name>Q1N3Z6_9GAMM</name>
<keyword evidence="6" id="KW-1185">Reference proteome</keyword>
<organism evidence="5 6">
    <name type="scientific">Bermanella marisrubri</name>
    <dbReference type="NCBI Taxonomy" id="207949"/>
    <lineage>
        <taxon>Bacteria</taxon>
        <taxon>Pseudomonadati</taxon>
        <taxon>Pseudomonadota</taxon>
        <taxon>Gammaproteobacteria</taxon>
        <taxon>Oceanospirillales</taxon>
        <taxon>Oceanospirillaceae</taxon>
        <taxon>Bermanella</taxon>
    </lineage>
</organism>